<name>A0A0L7KPZ3_OPEBR</name>
<organism evidence="1 2">
    <name type="scientific">Operophtera brumata</name>
    <name type="common">Winter moth</name>
    <name type="synonym">Phalaena brumata</name>
    <dbReference type="NCBI Taxonomy" id="104452"/>
    <lineage>
        <taxon>Eukaryota</taxon>
        <taxon>Metazoa</taxon>
        <taxon>Ecdysozoa</taxon>
        <taxon>Arthropoda</taxon>
        <taxon>Hexapoda</taxon>
        <taxon>Insecta</taxon>
        <taxon>Pterygota</taxon>
        <taxon>Neoptera</taxon>
        <taxon>Endopterygota</taxon>
        <taxon>Lepidoptera</taxon>
        <taxon>Glossata</taxon>
        <taxon>Ditrysia</taxon>
        <taxon>Geometroidea</taxon>
        <taxon>Geometridae</taxon>
        <taxon>Larentiinae</taxon>
        <taxon>Operophtera</taxon>
    </lineage>
</organism>
<protein>
    <submittedName>
        <fullName evidence="1">RNA-directed DNA polymerase</fullName>
    </submittedName>
</protein>
<keyword evidence="2" id="KW-1185">Reference proteome</keyword>
<keyword evidence="1" id="KW-0695">RNA-directed DNA polymerase</keyword>
<keyword evidence="1" id="KW-0808">Transferase</keyword>
<reference evidence="1 2" key="1">
    <citation type="journal article" date="2015" name="Genome Biol. Evol.">
        <title>The genome of winter moth (Operophtera brumata) provides a genomic perspective on sexual dimorphism and phenology.</title>
        <authorList>
            <person name="Derks M.F."/>
            <person name="Smit S."/>
            <person name="Salis L."/>
            <person name="Schijlen E."/>
            <person name="Bossers A."/>
            <person name="Mateman C."/>
            <person name="Pijl A.S."/>
            <person name="de Ridder D."/>
            <person name="Groenen M.A."/>
            <person name="Visser M.E."/>
            <person name="Megens H.J."/>
        </authorList>
    </citation>
    <scope>NUCLEOTIDE SEQUENCE [LARGE SCALE GENOMIC DNA]</scope>
    <source>
        <strain evidence="1">WM2013NL</strain>
        <tissue evidence="1">Head and thorax</tissue>
    </source>
</reference>
<evidence type="ECO:0000313" key="2">
    <source>
        <dbReference type="Proteomes" id="UP000037510"/>
    </source>
</evidence>
<dbReference type="EMBL" id="JTDY01007234">
    <property type="protein sequence ID" value="KOB65357.1"/>
    <property type="molecule type" value="Genomic_DNA"/>
</dbReference>
<evidence type="ECO:0000313" key="1">
    <source>
        <dbReference type="EMBL" id="KOB65357.1"/>
    </source>
</evidence>
<comment type="caution">
    <text evidence="1">The sequence shown here is derived from an EMBL/GenBank/DDBJ whole genome shotgun (WGS) entry which is preliminary data.</text>
</comment>
<dbReference type="Proteomes" id="UP000037510">
    <property type="component" value="Unassembled WGS sequence"/>
</dbReference>
<accession>A0A0L7KPZ3</accession>
<dbReference type="GO" id="GO:0003964">
    <property type="term" value="F:RNA-directed DNA polymerase activity"/>
    <property type="evidence" value="ECO:0007669"/>
    <property type="project" value="UniProtKB-KW"/>
</dbReference>
<sequence length="187" mass="20480">MTTKFPSNIQLLAKLKEFQNKFDDVMKKERSNFYCNIIKDSANTTKTMWDVVKLETGRCGRSLDFTESIRTPNGSKYSSKVEVVDAVNSHFVNAAATCGTPRADVAGARLALAGARPPADRSIRFKPFSPLEVFNIITKGVAHKPTKDIYEISVSLLCAAAAPLSFILSELLNSCVRGAISTNIKKC</sequence>
<proteinExistence type="predicted"/>
<keyword evidence="1" id="KW-0548">Nucleotidyltransferase</keyword>
<dbReference type="AlphaFoldDB" id="A0A0L7KPZ3"/>
<gene>
    <name evidence="1" type="ORF">OBRU01_22830</name>
</gene>